<proteinExistence type="predicted"/>
<dbReference type="EMBL" id="CAJOBA010000703">
    <property type="protein sequence ID" value="CAF3550801.1"/>
    <property type="molecule type" value="Genomic_DNA"/>
</dbReference>
<dbReference type="EMBL" id="CAJNOK010000703">
    <property type="protein sequence ID" value="CAF0770035.1"/>
    <property type="molecule type" value="Genomic_DNA"/>
</dbReference>
<keyword evidence="1" id="KW-0479">Metal-binding</keyword>
<keyword evidence="2" id="KW-0863">Zinc-finger</keyword>
<reference evidence="6" key="1">
    <citation type="submission" date="2021-02" db="EMBL/GenBank/DDBJ databases">
        <authorList>
            <person name="Nowell W R."/>
        </authorList>
    </citation>
    <scope>NUCLEOTIDE SEQUENCE</scope>
</reference>
<evidence type="ECO:0000256" key="1">
    <source>
        <dbReference type="ARBA" id="ARBA00022723"/>
    </source>
</evidence>
<dbReference type="Proteomes" id="UP000682733">
    <property type="component" value="Unassembled WGS sequence"/>
</dbReference>
<feature type="coiled-coil region" evidence="4">
    <location>
        <begin position="30"/>
        <end position="57"/>
    </location>
</feature>
<evidence type="ECO:0000313" key="8">
    <source>
        <dbReference type="Proteomes" id="UP000677228"/>
    </source>
</evidence>
<dbReference type="Gene3D" id="2.20.25.240">
    <property type="match status" value="1"/>
</dbReference>
<dbReference type="Pfam" id="PF04500">
    <property type="entry name" value="FLYWCH"/>
    <property type="match status" value="1"/>
</dbReference>
<comment type="caution">
    <text evidence="6">The sequence shown here is derived from an EMBL/GenBank/DDBJ whole genome shotgun (WGS) entry which is preliminary data.</text>
</comment>
<keyword evidence="3" id="KW-0862">Zinc</keyword>
<dbReference type="InterPro" id="IPR007588">
    <property type="entry name" value="Znf_FLYWCH"/>
</dbReference>
<gene>
    <name evidence="6" type="ORF">OVA965_LOCUS3034</name>
    <name evidence="7" type="ORF">TMI583_LOCUS3033</name>
</gene>
<accession>A0A8S2CYE2</accession>
<evidence type="ECO:0000256" key="4">
    <source>
        <dbReference type="SAM" id="Coils"/>
    </source>
</evidence>
<evidence type="ECO:0000256" key="3">
    <source>
        <dbReference type="ARBA" id="ARBA00022833"/>
    </source>
</evidence>
<dbReference type="AlphaFoldDB" id="A0A8S2CYE2"/>
<evidence type="ECO:0000259" key="5">
    <source>
        <dbReference type="Pfam" id="PF04500"/>
    </source>
</evidence>
<protein>
    <recommendedName>
        <fullName evidence="5">FLYWCH-type domain-containing protein</fullName>
    </recommendedName>
</protein>
<evidence type="ECO:0000313" key="7">
    <source>
        <dbReference type="EMBL" id="CAF3550801.1"/>
    </source>
</evidence>
<organism evidence="6 8">
    <name type="scientific">Didymodactylos carnosus</name>
    <dbReference type="NCBI Taxonomy" id="1234261"/>
    <lineage>
        <taxon>Eukaryota</taxon>
        <taxon>Metazoa</taxon>
        <taxon>Spiralia</taxon>
        <taxon>Gnathifera</taxon>
        <taxon>Rotifera</taxon>
        <taxon>Eurotatoria</taxon>
        <taxon>Bdelloidea</taxon>
        <taxon>Philodinida</taxon>
        <taxon>Philodinidae</taxon>
        <taxon>Didymodactylos</taxon>
    </lineage>
</organism>
<keyword evidence="4" id="KW-0175">Coiled coil</keyword>
<evidence type="ECO:0000313" key="6">
    <source>
        <dbReference type="EMBL" id="CAF0770035.1"/>
    </source>
</evidence>
<sequence>MASSSNYNPCSNTSCSKELGRELENIAFEHNATQQQLKQLHKNDDKLKKQIDEWEQGAINRIKAVAEKVRNEIQQLLHGNTLILVKRLNEIADEITLRRETEDYLETDLNKWTQQLNETKDKMHKVTDIQIHDDAFCKINMIKVQTRETFDSLQGPMEIKEDGLMAVHCGGDRIILMETNKAKLVFMHNGYTYIISKRSRQKTIWARRHNRHSQCRGRLHTINNTVVNEVGEYTHEPSSVDGEVIQAIAA</sequence>
<dbReference type="GO" id="GO:0008270">
    <property type="term" value="F:zinc ion binding"/>
    <property type="evidence" value="ECO:0007669"/>
    <property type="project" value="UniProtKB-KW"/>
</dbReference>
<name>A0A8S2CYE2_9BILA</name>
<feature type="domain" description="FLYWCH-type" evidence="5">
    <location>
        <begin position="178"/>
        <end position="227"/>
    </location>
</feature>
<evidence type="ECO:0000256" key="2">
    <source>
        <dbReference type="ARBA" id="ARBA00022771"/>
    </source>
</evidence>
<dbReference type="Proteomes" id="UP000677228">
    <property type="component" value="Unassembled WGS sequence"/>
</dbReference>